<dbReference type="PANTHER" id="PTHR32123">
    <property type="entry name" value="BICD FAMILY-LIKE CARGO ADAPTER"/>
    <property type="match status" value="1"/>
</dbReference>
<dbReference type="OrthoDB" id="10251744at2759"/>
<protein>
    <submittedName>
        <fullName evidence="4">Uncharacterized protein</fullName>
    </submittedName>
</protein>
<reference evidence="4" key="1">
    <citation type="submission" date="2019-04" db="EMBL/GenBank/DDBJ databases">
        <title>Sequencing of skin fungus with MAO and IRED activity.</title>
        <authorList>
            <person name="Marsaioli A.J."/>
            <person name="Bonatto J.M.C."/>
            <person name="Reis Junior O."/>
        </authorList>
    </citation>
    <scope>NUCLEOTIDE SEQUENCE</scope>
    <source>
        <strain evidence="4">30M1</strain>
    </source>
</reference>
<feature type="region of interest" description="Disordered" evidence="3">
    <location>
        <begin position="433"/>
        <end position="475"/>
    </location>
</feature>
<accession>A0A9P4TKG5</accession>
<feature type="compositionally biased region" description="Polar residues" evidence="3">
    <location>
        <begin position="443"/>
        <end position="458"/>
    </location>
</feature>
<evidence type="ECO:0000256" key="3">
    <source>
        <dbReference type="SAM" id="MobiDB-lite"/>
    </source>
</evidence>
<feature type="compositionally biased region" description="Basic and acidic residues" evidence="3">
    <location>
        <begin position="333"/>
        <end position="342"/>
    </location>
</feature>
<keyword evidence="5" id="KW-1185">Reference proteome</keyword>
<dbReference type="EMBL" id="SWKU01000005">
    <property type="protein sequence ID" value="KAF3006840.1"/>
    <property type="molecule type" value="Genomic_DNA"/>
</dbReference>
<evidence type="ECO:0000313" key="4">
    <source>
        <dbReference type="EMBL" id="KAF3006840.1"/>
    </source>
</evidence>
<dbReference type="InterPro" id="IPR051149">
    <property type="entry name" value="Spindly/BICDR_Dynein_Adapter"/>
</dbReference>
<keyword evidence="1 2" id="KW-0175">Coiled coil</keyword>
<evidence type="ECO:0000256" key="1">
    <source>
        <dbReference type="ARBA" id="ARBA00023054"/>
    </source>
</evidence>
<organism evidence="4 5">
    <name type="scientific">Curvularia kusanoi</name>
    <name type="common">Cochliobolus kusanoi</name>
    <dbReference type="NCBI Taxonomy" id="90978"/>
    <lineage>
        <taxon>Eukaryota</taxon>
        <taxon>Fungi</taxon>
        <taxon>Dikarya</taxon>
        <taxon>Ascomycota</taxon>
        <taxon>Pezizomycotina</taxon>
        <taxon>Dothideomycetes</taxon>
        <taxon>Pleosporomycetidae</taxon>
        <taxon>Pleosporales</taxon>
        <taxon>Pleosporineae</taxon>
        <taxon>Pleosporaceae</taxon>
        <taxon>Curvularia</taxon>
    </lineage>
</organism>
<dbReference type="AlphaFoldDB" id="A0A9P4TKG5"/>
<dbReference type="Proteomes" id="UP000801428">
    <property type="component" value="Unassembled WGS sequence"/>
</dbReference>
<gene>
    <name evidence="4" type="ORF">E8E13_010705</name>
</gene>
<feature type="compositionally biased region" description="Polar residues" evidence="3">
    <location>
        <begin position="1"/>
        <end position="13"/>
    </location>
</feature>
<name>A0A9P4TKG5_CURKU</name>
<evidence type="ECO:0000256" key="2">
    <source>
        <dbReference type="SAM" id="Coils"/>
    </source>
</evidence>
<feature type="coiled-coil region" evidence="2">
    <location>
        <begin position="176"/>
        <end position="297"/>
    </location>
</feature>
<feature type="region of interest" description="Disordered" evidence="3">
    <location>
        <begin position="304"/>
        <end position="345"/>
    </location>
</feature>
<dbReference type="PANTHER" id="PTHR32123:SF9">
    <property type="entry name" value="PROTEIN SPINDLY"/>
    <property type="match status" value="1"/>
</dbReference>
<comment type="caution">
    <text evidence="4">The sequence shown here is derived from an EMBL/GenBank/DDBJ whole genome shotgun (WGS) entry which is preliminary data.</text>
</comment>
<proteinExistence type="predicted"/>
<evidence type="ECO:0000313" key="5">
    <source>
        <dbReference type="Proteomes" id="UP000801428"/>
    </source>
</evidence>
<sequence length="630" mass="70984">MATPRSSQGSSLDHTFEPLTPDSYTSHKRSATSMSIPKSECLRNALEARRAQHTPIQVVTKPAPADKPASRSAAPPPLVIQTPALSPDAFDEFELPEDILTPESPIRRRRHHDKHDAPPRGKTNQELSAEIEKLRAELFKQNIRVELLNKSNHELQAKWVAAKEEVDQLKPLEEENYDLRMENRKLTERLANVQDDIDHLDEIHDEVDKLYAERKAAEEANDALKAEVENLTSLHKEAVANTQETEEALSEGVEMITSLEAEKACLYQEIDGLKSENVLLKKEVDDLKTRVAAIESQQFDGSAYPHRVHSIDENGPTTSHDDSDYYSQPATPRADKDRDAHSIRSINSARSKQFIELSKKRTRSARSLSKRLSDASLRAASVISAIQRPEIPDIPEVDSPVTPQMVDARFRERRYHQKSGVEQFVARSDAEMRRPATVAPVHTRQSSRTNPSVPTQSVAAPLLPTPPRMSSRRAYTTSDNRILLLSSDRTIDHKIAGHAFGGRDERKQEQVLYDLTSVNPRTSTVSMLTSPRIDQADKDRWWKDTENVKPLRARAATRTLRANIPSEEGGLGLKIFADRTEGVCTSPTTPATEKAEQDFLFNPRESEDQFMRKAITKLKGSLRRRHDMSE</sequence>
<feature type="region of interest" description="Disordered" evidence="3">
    <location>
        <begin position="1"/>
        <end position="125"/>
    </location>
</feature>